<reference evidence="4 7" key="4">
    <citation type="submission" date="2019-04" db="EMBL/GenBank/DDBJ databases">
        <title>Genome analysis of Streptococcus suis strain WUSS327.</title>
        <authorList>
            <person name="Chen H."/>
            <person name="Gao X."/>
            <person name="Wu Z."/>
        </authorList>
    </citation>
    <scope>NUCLEOTIDE SEQUENCE [LARGE SCALE GENOMIC DNA]</scope>
    <source>
        <strain evidence="4 7">WUSS327</strain>
    </source>
</reference>
<reference evidence="2 6" key="1">
    <citation type="submission" date="2018-11" db="EMBL/GenBank/DDBJ databases">
        <title>Changes in penicillin susceptibility of Streptococcus suis isolates by amino acid alterations in the penicillin-binding protein.</title>
        <authorList>
            <person name="Niemann L."/>
            <person name="Eichhorn I."/>
        </authorList>
    </citation>
    <scope>NUCLEOTIDE SEQUENCE [LARGE SCALE GENOMIC DNA]</scope>
    <source>
        <strain evidence="2 6">IMT40738</strain>
    </source>
</reference>
<gene>
    <name evidence="2" type="ORF">EI220_01340</name>
    <name evidence="3" type="ORF">EJA00_06110</name>
    <name evidence="4" type="ORF">FAJ35_00020</name>
</gene>
<proteinExistence type="predicted"/>
<evidence type="ECO:0000313" key="6">
    <source>
        <dbReference type="Proteomes" id="UP000278566"/>
    </source>
</evidence>
<name>A0A426GBM2_STRSU</name>
<comment type="caution">
    <text evidence="2">The sequence shown here is derived from an EMBL/GenBank/DDBJ whole genome shotgun (WGS) entry which is preliminary data.</text>
</comment>
<organism evidence="2 6">
    <name type="scientific">Streptococcus suis</name>
    <dbReference type="NCBI Taxonomy" id="1307"/>
    <lineage>
        <taxon>Bacteria</taxon>
        <taxon>Bacillati</taxon>
        <taxon>Bacillota</taxon>
        <taxon>Bacilli</taxon>
        <taxon>Lactobacillales</taxon>
        <taxon>Streptococcaceae</taxon>
        <taxon>Streptococcus</taxon>
    </lineage>
</organism>
<evidence type="ECO:0000313" key="2">
    <source>
        <dbReference type="EMBL" id="RRN52498.1"/>
    </source>
</evidence>
<feature type="coiled-coil region" evidence="1">
    <location>
        <begin position="7"/>
        <end position="48"/>
    </location>
</feature>
<dbReference type="AlphaFoldDB" id="A0A426GBM2"/>
<sequence length="82" mass="9197">MAKKKTIMDYKKSVEKKERDLDKVQSELKSLQDREKQLIQDLAQAKAEYITQLLQQSGSSLSDLEALLAPIPTDSEPGYGEG</sequence>
<accession>A0A426GBM2</accession>
<reference evidence="3 5" key="3">
    <citation type="submission" date="2018-12" db="EMBL/GenBank/DDBJ databases">
        <title>Whole-genome sequences of fifteen clinical Streptococcus suis strains isolated from pigs between 2006 and 2018.</title>
        <authorList>
            <person name="Stevens M.J.A."/>
            <person name="Cernela N."/>
            <person name="Spoerry Serrano N."/>
            <person name="Schmitt S."/>
            <person name="Schrenzel J."/>
            <person name="Stephan R."/>
        </authorList>
    </citation>
    <scope>NUCLEOTIDE SEQUENCE [LARGE SCALE GENOMIC DNA]</scope>
    <source>
        <strain evidence="3 5">SS1014</strain>
    </source>
</reference>
<evidence type="ECO:0000313" key="3">
    <source>
        <dbReference type="EMBL" id="RRR48785.1"/>
    </source>
</evidence>
<protein>
    <recommendedName>
        <fullName evidence="8">DUF4315 family protein</fullName>
    </recommendedName>
</protein>
<dbReference type="EMBL" id="RSDG01000036">
    <property type="protein sequence ID" value="RRR48785.1"/>
    <property type="molecule type" value="Genomic_DNA"/>
</dbReference>
<dbReference type="EMBL" id="SSXL01000001">
    <property type="protein sequence ID" value="TII04181.1"/>
    <property type="molecule type" value="Genomic_DNA"/>
</dbReference>
<keyword evidence="1" id="KW-0175">Coiled coil</keyword>
<evidence type="ECO:0000313" key="5">
    <source>
        <dbReference type="Proteomes" id="UP000273973"/>
    </source>
</evidence>
<evidence type="ECO:0008006" key="8">
    <source>
        <dbReference type="Google" id="ProtNLM"/>
    </source>
</evidence>
<dbReference type="Proteomes" id="UP000309259">
    <property type="component" value="Unassembled WGS sequence"/>
</dbReference>
<evidence type="ECO:0000256" key="1">
    <source>
        <dbReference type="SAM" id="Coils"/>
    </source>
</evidence>
<reference evidence="3 5" key="2">
    <citation type="submission" date="2018-11" db="EMBL/GenBank/DDBJ databases">
        <authorList>
            <person name="Stevens M.J."/>
            <person name="Cernela N."/>
            <person name="Spoerry Serrano N."/>
            <person name="Schmitt S."/>
            <person name="Schrenzel J."/>
            <person name="Stephan R."/>
        </authorList>
    </citation>
    <scope>NUCLEOTIDE SEQUENCE [LARGE SCALE GENOMIC DNA]</scope>
    <source>
        <strain evidence="3 5">SS1014</strain>
    </source>
</reference>
<dbReference type="Proteomes" id="UP000273973">
    <property type="component" value="Unassembled WGS sequence"/>
</dbReference>
<evidence type="ECO:0000313" key="4">
    <source>
        <dbReference type="EMBL" id="TII04181.1"/>
    </source>
</evidence>
<dbReference type="Proteomes" id="UP000278566">
    <property type="component" value="Unassembled WGS sequence"/>
</dbReference>
<evidence type="ECO:0000313" key="7">
    <source>
        <dbReference type="Proteomes" id="UP000309259"/>
    </source>
</evidence>
<dbReference type="EMBL" id="RRZO01000003">
    <property type="protein sequence ID" value="RRN52498.1"/>
    <property type="molecule type" value="Genomic_DNA"/>
</dbReference>
<dbReference type="RefSeq" id="WP_024409565.1">
    <property type="nucleotide sequence ID" value="NZ_JAIMDZ010000001.1"/>
</dbReference>